<gene>
    <name evidence="2" type="ORF">AB1Y20_019671</name>
</gene>
<keyword evidence="3" id="KW-1185">Reference proteome</keyword>
<proteinExistence type="predicted"/>
<evidence type="ECO:0000313" key="2">
    <source>
        <dbReference type="EMBL" id="KAL1524790.1"/>
    </source>
</evidence>
<sequence length="551" mass="61757">MPLCSWRSSFCFSLAAAALCVEFVLIQLRRKSNTRVLPPSAPALALSIHPRPLVTASPPAGGGSPRDRPEMARPPLSPLERGGYTFWSTDYHIAPIADIVDLFESLCSNEGLCMKVSDQSFSGACARTFGGRKPSCASGLRVLTQANAFDACASGGPHAFRRKLFEAYRGPSSPLQHVDAFVCNHPPALCELYMPFNKSLVVIASVNLEFGRENPSRWGEWLDSLQRIAADRRNVVAANNWYDAEYITYFTGIQAEVIPSYCGYAASKATYRPDFNRPLLFGRNHNNPSHIYSQLHHAAASEGRASRSTRAGVSALPEVLRFVRTEDHYPSGFEYSQLARHPAVIVVPYTKSVMTFFEMYRMNIPLFAPSLPLLVSWEQRFSVMAERIYWSSAPRPTTPFPNSTTLNPNTRKSHRAMRHWLALSDIYTFPHVILFDSAEHLVQLLRSTDLEAVSAKMAKSNRRMLRKLRSSWRRLFLRMFEGQPPGELHILARSSGAFNQTSTLMRPPAYVGHRLVPTNYDDAMLKLYGKVPSAAEPSCARESRPEHGQWN</sequence>
<organism evidence="2 3">
    <name type="scientific">Prymnesium parvum</name>
    <name type="common">Toxic golden alga</name>
    <dbReference type="NCBI Taxonomy" id="97485"/>
    <lineage>
        <taxon>Eukaryota</taxon>
        <taxon>Haptista</taxon>
        <taxon>Haptophyta</taxon>
        <taxon>Prymnesiophyceae</taxon>
        <taxon>Prymnesiales</taxon>
        <taxon>Prymnesiaceae</taxon>
        <taxon>Prymnesium</taxon>
    </lineage>
</organism>
<evidence type="ECO:0000256" key="1">
    <source>
        <dbReference type="SAM" id="MobiDB-lite"/>
    </source>
</evidence>
<accession>A0AB34JSJ9</accession>
<reference evidence="2 3" key="1">
    <citation type="journal article" date="2024" name="Science">
        <title>Giant polyketide synthase enzymes in the biosynthesis of giant marine polyether toxins.</title>
        <authorList>
            <person name="Fallon T.R."/>
            <person name="Shende V.V."/>
            <person name="Wierzbicki I.H."/>
            <person name="Pendleton A.L."/>
            <person name="Watervoot N.F."/>
            <person name="Auber R.P."/>
            <person name="Gonzalez D.J."/>
            <person name="Wisecaver J.H."/>
            <person name="Moore B.S."/>
        </authorList>
    </citation>
    <scope>NUCLEOTIDE SEQUENCE [LARGE SCALE GENOMIC DNA]</scope>
    <source>
        <strain evidence="2 3">12B1</strain>
    </source>
</reference>
<protein>
    <recommendedName>
        <fullName evidence="4">Exostosin GT47 domain-containing protein</fullName>
    </recommendedName>
</protein>
<dbReference type="EMBL" id="JBGBPQ010000005">
    <property type="protein sequence ID" value="KAL1524790.1"/>
    <property type="molecule type" value="Genomic_DNA"/>
</dbReference>
<dbReference type="Proteomes" id="UP001515480">
    <property type="component" value="Unassembled WGS sequence"/>
</dbReference>
<evidence type="ECO:0008006" key="4">
    <source>
        <dbReference type="Google" id="ProtNLM"/>
    </source>
</evidence>
<dbReference type="AlphaFoldDB" id="A0AB34JSJ9"/>
<name>A0AB34JSJ9_PRYPA</name>
<feature type="region of interest" description="Disordered" evidence="1">
    <location>
        <begin position="56"/>
        <end position="75"/>
    </location>
</feature>
<comment type="caution">
    <text evidence="2">The sequence shown here is derived from an EMBL/GenBank/DDBJ whole genome shotgun (WGS) entry which is preliminary data.</text>
</comment>
<evidence type="ECO:0000313" key="3">
    <source>
        <dbReference type="Proteomes" id="UP001515480"/>
    </source>
</evidence>